<evidence type="ECO:0000256" key="8">
    <source>
        <dbReference type="ARBA" id="ARBA00023239"/>
    </source>
</evidence>
<dbReference type="PANTHER" id="PTHR35524">
    <property type="entry name" value="ALPHA-ACETOLACTATE DECARBOXYLASE"/>
    <property type="match status" value="1"/>
</dbReference>
<keyword evidence="10" id="KW-1185">Reference proteome</keyword>
<comment type="caution">
    <text evidence="9">The sequence shown here is derived from an EMBL/GenBank/DDBJ whole genome shotgun (WGS) entry which is preliminary data.</text>
</comment>
<comment type="catalytic activity">
    <reaction evidence="1">
        <text>(2S)-2-acetolactate + H(+) = (R)-acetoin + CO2</text>
        <dbReference type="Rhea" id="RHEA:21580"/>
        <dbReference type="ChEBI" id="CHEBI:15378"/>
        <dbReference type="ChEBI" id="CHEBI:15686"/>
        <dbReference type="ChEBI" id="CHEBI:16526"/>
        <dbReference type="ChEBI" id="CHEBI:58476"/>
        <dbReference type="EC" id="4.1.1.5"/>
    </reaction>
</comment>
<sequence length="234" mass="25761">MEPNHIYQFSLLNALMDGVSETGIPVSKLLTKGNQGLGTFARMNGELLLLDGKVYQLQAEGNVREAGPDEQIPFAVSTQFEAQRSVDVALKSKDTIDEALDAFNDHAKNLFMTYRIHGKLEYLKCRTVRGQSYKGEPLSDLGKKQSVEEYHDVVGTIIGFRTPKHNQGYGVAGEHLHYIADDRSAGGHVLEVKAKEVQMQMAVASNLHIELPTTEDFNAASLVTDDEGVKKVEG</sequence>
<dbReference type="InParanoid" id="A0A1V8SYL9"/>
<dbReference type="STRING" id="1507870.A0A1V8SYL9"/>
<dbReference type="PIRSF" id="PIRSF001332">
    <property type="entry name" value="Acetolac_decarb"/>
    <property type="match status" value="1"/>
</dbReference>
<dbReference type="CDD" id="cd17299">
    <property type="entry name" value="acetolactate_decarboxylase"/>
    <property type="match status" value="1"/>
</dbReference>
<proteinExistence type="inferred from homology"/>
<evidence type="ECO:0000256" key="6">
    <source>
        <dbReference type="ARBA" id="ARBA00022793"/>
    </source>
</evidence>
<keyword evidence="6" id="KW-0210">Decarboxylase</keyword>
<evidence type="ECO:0000256" key="3">
    <source>
        <dbReference type="ARBA" id="ARBA00007106"/>
    </source>
</evidence>
<dbReference type="NCBIfam" id="TIGR01252">
    <property type="entry name" value="acetolac_decarb"/>
    <property type="match status" value="1"/>
</dbReference>
<organism evidence="9 10">
    <name type="scientific">Cryoendolithus antarcticus</name>
    <dbReference type="NCBI Taxonomy" id="1507870"/>
    <lineage>
        <taxon>Eukaryota</taxon>
        <taxon>Fungi</taxon>
        <taxon>Dikarya</taxon>
        <taxon>Ascomycota</taxon>
        <taxon>Pezizomycotina</taxon>
        <taxon>Dothideomycetes</taxon>
        <taxon>Dothideomycetidae</taxon>
        <taxon>Cladosporiales</taxon>
        <taxon>Cladosporiaceae</taxon>
        <taxon>Cryoendolithus</taxon>
    </lineage>
</organism>
<dbReference type="GO" id="GO:0047605">
    <property type="term" value="F:acetolactate decarboxylase activity"/>
    <property type="evidence" value="ECO:0007669"/>
    <property type="project" value="UniProtKB-EC"/>
</dbReference>
<dbReference type="OrthoDB" id="509395at2759"/>
<comment type="similarity">
    <text evidence="3">Belongs to the alpha-acetolactate decarboxylase family.</text>
</comment>
<comment type="pathway">
    <text evidence="2">Polyol metabolism; (R,R)-butane-2,3-diol biosynthesis; (R,R)-butane-2,3-diol from pyruvate: step 2/3.</text>
</comment>
<evidence type="ECO:0000313" key="9">
    <source>
        <dbReference type="EMBL" id="OQO04253.1"/>
    </source>
</evidence>
<evidence type="ECO:0000256" key="7">
    <source>
        <dbReference type="ARBA" id="ARBA00023061"/>
    </source>
</evidence>
<dbReference type="EC" id="4.1.1.5" evidence="4"/>
<dbReference type="UniPathway" id="UPA00626">
    <property type="reaction ID" value="UER00678"/>
</dbReference>
<evidence type="ECO:0000313" key="10">
    <source>
        <dbReference type="Proteomes" id="UP000192596"/>
    </source>
</evidence>
<dbReference type="Proteomes" id="UP000192596">
    <property type="component" value="Unassembled WGS sequence"/>
</dbReference>
<name>A0A1V8SYL9_9PEZI</name>
<dbReference type="GO" id="GO:0045151">
    <property type="term" value="P:acetoin biosynthetic process"/>
    <property type="evidence" value="ECO:0007669"/>
    <property type="project" value="UniProtKB-KW"/>
</dbReference>
<dbReference type="AlphaFoldDB" id="A0A1V8SYL9"/>
<dbReference type="InterPro" id="IPR005128">
    <property type="entry name" value="Acetolactate_a_deCO2ase"/>
</dbReference>
<evidence type="ECO:0000256" key="2">
    <source>
        <dbReference type="ARBA" id="ARBA00005170"/>
    </source>
</evidence>
<evidence type="ECO:0000256" key="1">
    <source>
        <dbReference type="ARBA" id="ARBA00001784"/>
    </source>
</evidence>
<dbReference type="PANTHER" id="PTHR35524:SF1">
    <property type="entry name" value="ALPHA-ACETOLACTATE DECARBOXYLASE"/>
    <property type="match status" value="1"/>
</dbReference>
<evidence type="ECO:0000256" key="4">
    <source>
        <dbReference type="ARBA" id="ARBA00013204"/>
    </source>
</evidence>
<keyword evidence="7" id="KW-0005">Acetoin biosynthesis</keyword>
<accession>A0A1V8SYL9</accession>
<dbReference type="SUPFAM" id="SSF117856">
    <property type="entry name" value="AF0104/ALDC/Ptd012-like"/>
    <property type="match status" value="1"/>
</dbReference>
<protein>
    <recommendedName>
        <fullName evidence="5">Alpha-acetolactate decarboxylase</fullName>
        <ecNumber evidence="4">4.1.1.5</ecNumber>
    </recommendedName>
</protein>
<dbReference type="Pfam" id="PF03306">
    <property type="entry name" value="AAL_decarboxy"/>
    <property type="match status" value="1"/>
</dbReference>
<evidence type="ECO:0000256" key="5">
    <source>
        <dbReference type="ARBA" id="ARBA00020164"/>
    </source>
</evidence>
<dbReference type="Gene3D" id="3.30.1330.80">
    <property type="entry name" value="Hypothetical protein, similar to alpha- acetolactate decarboxylase, domain 2"/>
    <property type="match status" value="2"/>
</dbReference>
<gene>
    <name evidence="9" type="ORF">B0A48_10864</name>
</gene>
<dbReference type="EMBL" id="NAJO01000022">
    <property type="protein sequence ID" value="OQO04253.1"/>
    <property type="molecule type" value="Genomic_DNA"/>
</dbReference>
<keyword evidence="8" id="KW-0456">Lyase</keyword>
<reference evidence="10" key="1">
    <citation type="submission" date="2017-03" db="EMBL/GenBank/DDBJ databases">
        <title>Genomes of endolithic fungi from Antarctica.</title>
        <authorList>
            <person name="Coleine C."/>
            <person name="Masonjones S."/>
            <person name="Stajich J.E."/>
        </authorList>
    </citation>
    <scope>NUCLEOTIDE SEQUENCE [LARGE SCALE GENOMIC DNA]</scope>
    <source>
        <strain evidence="10">CCFEE 5527</strain>
    </source>
</reference>